<dbReference type="SUPFAM" id="SSF109998">
    <property type="entry name" value="Triger factor/SurA peptide-binding domain-like"/>
    <property type="match status" value="1"/>
</dbReference>
<dbReference type="InterPro" id="IPR000297">
    <property type="entry name" value="PPIase_PpiC"/>
</dbReference>
<feature type="chain" id="PRO_5042017155" description="Parvulin-like PPIase" evidence="10">
    <location>
        <begin position="19"/>
        <end position="313"/>
    </location>
</feature>
<comment type="similarity">
    <text evidence="2">Belongs to the PpiC/parvulin rotamase family.</text>
</comment>
<keyword evidence="10" id="KW-0732">Signal</keyword>
<dbReference type="PANTHER" id="PTHR47245">
    <property type="entry name" value="PEPTIDYLPROLYL ISOMERASE"/>
    <property type="match status" value="1"/>
</dbReference>
<keyword evidence="8 12" id="KW-0413">Isomerase</keyword>
<dbReference type="PROSITE" id="PS50198">
    <property type="entry name" value="PPIC_PPIASE_2"/>
    <property type="match status" value="1"/>
</dbReference>
<evidence type="ECO:0000256" key="1">
    <source>
        <dbReference type="ARBA" id="ARBA00000971"/>
    </source>
</evidence>
<evidence type="ECO:0000256" key="6">
    <source>
        <dbReference type="ARBA" id="ARBA00030642"/>
    </source>
</evidence>
<dbReference type="RefSeq" id="WP_211874486.1">
    <property type="nucleotide sequence ID" value="NZ_JAAEDH010000011.1"/>
</dbReference>
<evidence type="ECO:0000256" key="7">
    <source>
        <dbReference type="ARBA" id="ARBA00031484"/>
    </source>
</evidence>
<sequence>MLRLAALFLLLVAGPTLAQAPAATPPAATPPAATPPAATTPAVDPVVARVDGEPVLLSEVTAMARALPEELRNAPPQMVYPLIIDQIVTTRAIVAAARRAGLDREPDVRARIRRAEEQELAQALIAREIASRVDEAAVRARYDREITGRPAEEEVRARHVLVATEAEARDALREIQGGADFAAVATRRSSGPGAQTGGDLGFFKRGDLVPEFAEAAFALQPGQVSPAPVRTNFGWHIIRVEERRRAAPPAFEEVRDTIRQQMFEGEVNAFVERLRSAATVERFNLDGGPVRPTDTAEPPPPAGPPARGPAPRR</sequence>
<evidence type="ECO:0000256" key="9">
    <source>
        <dbReference type="SAM" id="MobiDB-lite"/>
    </source>
</evidence>
<feature type="compositionally biased region" description="Pro residues" evidence="9">
    <location>
        <begin position="297"/>
        <end position="313"/>
    </location>
</feature>
<protein>
    <recommendedName>
        <fullName evidence="4">Parvulin-like PPIase</fullName>
        <ecNumber evidence="3">5.2.1.8</ecNumber>
    </recommendedName>
    <alternativeName>
        <fullName evidence="6">Peptidyl-prolyl cis-trans isomerase plp</fullName>
    </alternativeName>
    <alternativeName>
        <fullName evidence="7">Rotamase plp</fullName>
    </alternativeName>
</protein>
<evidence type="ECO:0000256" key="10">
    <source>
        <dbReference type="SAM" id="SignalP"/>
    </source>
</evidence>
<evidence type="ECO:0000256" key="5">
    <source>
        <dbReference type="ARBA" id="ARBA00023110"/>
    </source>
</evidence>
<evidence type="ECO:0000313" key="12">
    <source>
        <dbReference type="EMBL" id="MBR0655651.1"/>
    </source>
</evidence>
<evidence type="ECO:0000256" key="3">
    <source>
        <dbReference type="ARBA" id="ARBA00013194"/>
    </source>
</evidence>
<keyword evidence="5 8" id="KW-0697">Rotamase</keyword>
<dbReference type="Pfam" id="PF00639">
    <property type="entry name" value="Rotamase"/>
    <property type="match status" value="1"/>
</dbReference>
<dbReference type="EC" id="5.2.1.8" evidence="3"/>
<dbReference type="InterPro" id="IPR046357">
    <property type="entry name" value="PPIase_dom_sf"/>
</dbReference>
<dbReference type="AlphaFoldDB" id="A0AAF1JWX3"/>
<dbReference type="EMBL" id="JAAEDH010000011">
    <property type="protein sequence ID" value="MBR0655651.1"/>
    <property type="molecule type" value="Genomic_DNA"/>
</dbReference>
<dbReference type="Gene3D" id="3.10.50.40">
    <property type="match status" value="1"/>
</dbReference>
<evidence type="ECO:0000256" key="4">
    <source>
        <dbReference type="ARBA" id="ARBA00018370"/>
    </source>
</evidence>
<gene>
    <name evidence="12" type="ORF">GXW79_11220</name>
</gene>
<dbReference type="GO" id="GO:0003755">
    <property type="term" value="F:peptidyl-prolyl cis-trans isomerase activity"/>
    <property type="evidence" value="ECO:0007669"/>
    <property type="project" value="UniProtKB-KW"/>
</dbReference>
<feature type="region of interest" description="Disordered" evidence="9">
    <location>
        <begin position="283"/>
        <end position="313"/>
    </location>
</feature>
<reference evidence="12" key="2">
    <citation type="journal article" date="2021" name="Syst. Appl. Microbiol.">
        <title>Roseomonas hellenica sp. nov., isolated from roots of wild-growing Alkanna tinctoria.</title>
        <authorList>
            <person name="Rat A."/>
            <person name="Naranjo H.D."/>
            <person name="Lebbe L."/>
            <person name="Cnockaert M."/>
            <person name="Krigas N."/>
            <person name="Grigoriadou K."/>
            <person name="Maloupa E."/>
            <person name="Willems A."/>
        </authorList>
    </citation>
    <scope>NUCLEOTIDE SEQUENCE</scope>
    <source>
        <strain evidence="12">LMG 28251</strain>
    </source>
</reference>
<dbReference type="InterPro" id="IPR050245">
    <property type="entry name" value="PrsA_foldase"/>
</dbReference>
<dbReference type="PANTHER" id="PTHR47245:SF2">
    <property type="entry name" value="PEPTIDYL-PROLYL CIS-TRANS ISOMERASE HP_0175-RELATED"/>
    <property type="match status" value="1"/>
</dbReference>
<accession>A0AAF1JWX3</accession>
<evidence type="ECO:0000256" key="8">
    <source>
        <dbReference type="PROSITE-ProRule" id="PRU00278"/>
    </source>
</evidence>
<feature type="compositionally biased region" description="Pro residues" evidence="9">
    <location>
        <begin position="23"/>
        <end position="34"/>
    </location>
</feature>
<keyword evidence="13" id="KW-1185">Reference proteome</keyword>
<feature type="signal peptide" evidence="10">
    <location>
        <begin position="1"/>
        <end position="18"/>
    </location>
</feature>
<dbReference type="Proteomes" id="UP001196068">
    <property type="component" value="Unassembled WGS sequence"/>
</dbReference>
<comment type="caution">
    <text evidence="12">The sequence shown here is derived from an EMBL/GenBank/DDBJ whole genome shotgun (WGS) entry which is preliminary data.</text>
</comment>
<dbReference type="SUPFAM" id="SSF54534">
    <property type="entry name" value="FKBP-like"/>
    <property type="match status" value="1"/>
</dbReference>
<comment type="catalytic activity">
    <reaction evidence="1">
        <text>[protein]-peptidylproline (omega=180) = [protein]-peptidylproline (omega=0)</text>
        <dbReference type="Rhea" id="RHEA:16237"/>
        <dbReference type="Rhea" id="RHEA-COMP:10747"/>
        <dbReference type="Rhea" id="RHEA-COMP:10748"/>
        <dbReference type="ChEBI" id="CHEBI:83833"/>
        <dbReference type="ChEBI" id="CHEBI:83834"/>
        <dbReference type="EC" id="5.2.1.8"/>
    </reaction>
</comment>
<evidence type="ECO:0000256" key="2">
    <source>
        <dbReference type="ARBA" id="ARBA00007656"/>
    </source>
</evidence>
<dbReference type="InterPro" id="IPR027304">
    <property type="entry name" value="Trigger_fact/SurA_dom_sf"/>
</dbReference>
<evidence type="ECO:0000259" key="11">
    <source>
        <dbReference type="PROSITE" id="PS50198"/>
    </source>
</evidence>
<reference evidence="12" key="1">
    <citation type="submission" date="2020-01" db="EMBL/GenBank/DDBJ databases">
        <authorList>
            <person name="Rat A."/>
        </authorList>
    </citation>
    <scope>NUCLEOTIDE SEQUENCE</scope>
    <source>
        <strain evidence="12">LMG 28251</strain>
    </source>
</reference>
<organism evidence="12 13">
    <name type="scientific">Plastoroseomonas arctica</name>
    <dbReference type="NCBI Taxonomy" id="1509237"/>
    <lineage>
        <taxon>Bacteria</taxon>
        <taxon>Pseudomonadati</taxon>
        <taxon>Pseudomonadota</taxon>
        <taxon>Alphaproteobacteria</taxon>
        <taxon>Acetobacterales</taxon>
        <taxon>Acetobacteraceae</taxon>
        <taxon>Plastoroseomonas</taxon>
    </lineage>
</organism>
<feature type="domain" description="PpiC" evidence="11">
    <location>
        <begin position="152"/>
        <end position="242"/>
    </location>
</feature>
<evidence type="ECO:0000313" key="13">
    <source>
        <dbReference type="Proteomes" id="UP001196068"/>
    </source>
</evidence>
<name>A0AAF1JWX3_9PROT</name>
<feature type="region of interest" description="Disordered" evidence="9">
    <location>
        <begin position="20"/>
        <end position="39"/>
    </location>
</feature>
<proteinExistence type="inferred from homology"/>